<keyword evidence="3" id="KW-1185">Reference proteome</keyword>
<sequence>MGCWCWCCLCLFPLVVVGCVVVRDVCGPGELEEEEMLEGGHSVHSLYELPPVDDPQCQLLLHVMMRRRRQISALAALRGSLLLPSPVPSSDSPFSVLE</sequence>
<gene>
    <name evidence="2" type="ORF">GDO81_004031</name>
</gene>
<accession>A0AAV6ZQ16</accession>
<comment type="caution">
    <text evidence="2">The sequence shown here is derived from an EMBL/GenBank/DDBJ whole genome shotgun (WGS) entry which is preliminary data.</text>
</comment>
<evidence type="ECO:0000313" key="2">
    <source>
        <dbReference type="EMBL" id="KAG8551272.1"/>
    </source>
</evidence>
<keyword evidence="1" id="KW-0732">Signal</keyword>
<name>A0AAV6ZQ16_ENGPU</name>
<evidence type="ECO:0008006" key="4">
    <source>
        <dbReference type="Google" id="ProtNLM"/>
    </source>
</evidence>
<organism evidence="2 3">
    <name type="scientific">Engystomops pustulosus</name>
    <name type="common">Tungara frog</name>
    <name type="synonym">Physalaemus pustulosus</name>
    <dbReference type="NCBI Taxonomy" id="76066"/>
    <lineage>
        <taxon>Eukaryota</taxon>
        <taxon>Metazoa</taxon>
        <taxon>Chordata</taxon>
        <taxon>Craniata</taxon>
        <taxon>Vertebrata</taxon>
        <taxon>Euteleostomi</taxon>
        <taxon>Amphibia</taxon>
        <taxon>Batrachia</taxon>
        <taxon>Anura</taxon>
        <taxon>Neobatrachia</taxon>
        <taxon>Hyloidea</taxon>
        <taxon>Leptodactylidae</taxon>
        <taxon>Leiuperinae</taxon>
        <taxon>Engystomops</taxon>
    </lineage>
</organism>
<dbReference type="AlphaFoldDB" id="A0AAV6ZQ16"/>
<feature type="signal peptide" evidence="1">
    <location>
        <begin position="1"/>
        <end position="18"/>
    </location>
</feature>
<feature type="chain" id="PRO_5043876948" description="Secreted protein" evidence="1">
    <location>
        <begin position="19"/>
        <end position="98"/>
    </location>
</feature>
<evidence type="ECO:0000313" key="3">
    <source>
        <dbReference type="Proteomes" id="UP000824782"/>
    </source>
</evidence>
<reference evidence="2" key="1">
    <citation type="thesis" date="2020" institute="ProQuest LLC" country="789 East Eisenhower Parkway, Ann Arbor, MI, USA">
        <title>Comparative Genomics and Chromosome Evolution.</title>
        <authorList>
            <person name="Mudd A.B."/>
        </authorList>
    </citation>
    <scope>NUCLEOTIDE SEQUENCE</scope>
    <source>
        <strain evidence="2">237g6f4</strain>
        <tissue evidence="2">Blood</tissue>
    </source>
</reference>
<dbReference type="EMBL" id="WNYA01000011">
    <property type="protein sequence ID" value="KAG8551272.1"/>
    <property type="molecule type" value="Genomic_DNA"/>
</dbReference>
<dbReference type="Proteomes" id="UP000824782">
    <property type="component" value="Unassembled WGS sequence"/>
</dbReference>
<proteinExistence type="predicted"/>
<protein>
    <recommendedName>
        <fullName evidence="4">Secreted protein</fullName>
    </recommendedName>
</protein>
<evidence type="ECO:0000256" key="1">
    <source>
        <dbReference type="SAM" id="SignalP"/>
    </source>
</evidence>